<evidence type="ECO:0000313" key="4">
    <source>
        <dbReference type="Proteomes" id="UP000325440"/>
    </source>
</evidence>
<proteinExistence type="inferred from homology"/>
<dbReference type="PANTHER" id="PTHR31102">
    <property type="match status" value="1"/>
</dbReference>
<feature type="transmembrane region" description="Helical" evidence="2">
    <location>
        <begin position="279"/>
        <end position="302"/>
    </location>
</feature>
<feature type="transmembrane region" description="Helical" evidence="2">
    <location>
        <begin position="500"/>
        <end position="519"/>
    </location>
</feature>
<keyword evidence="4" id="KW-1185">Reference proteome</keyword>
<sequence>MCDENHGITMQNLEKQQEQCQNICIDFDNSPDSPEENKPISGWSGHRILCIAVEALAGIILICIMWWLSIWCTILTKQTRNDEFWDLVKILMLYIASILAGQAINIICNFPTLMGMVLAGITFFIFELSINTSDTLQKFVFFISEITPFVIMIISVLELNTWEFRQISGSLVRLVVVSFIVDIGFIGIAAYFIWPIDAWVPIYGYGFVWSTINPVVLVPSLLQLKRMDYGEESGVINLLIAASCIMEVITNITDGYLQCLDKYHASTIFVKIVLYAEDLFLEIGIGIIFGVIMIFAPFHAWIKSFNILKKRENDNQDINKNQNIVPLLSILRVAISCIAGFIIGFLKWYTNFPVTWSLGCAISMFVASTGWKFKNKNDINSTISSKDINNQVKHEIDAVSKIYEFLLIALYPMIFVLVGFHIGYVKINIEVVYTGIIVFLFVVTIRIIITTCSVWGTGFSYNEVIFINIVWIVNSTIMTCLTTTSYFYDHNTIDNFFDHIKFTAEIFLLLKAFFGSFIIQRFGTRLLTKAV</sequence>
<keyword evidence="2" id="KW-0472">Membrane</keyword>
<evidence type="ECO:0008006" key="5">
    <source>
        <dbReference type="Google" id="ProtNLM"/>
    </source>
</evidence>
<dbReference type="Proteomes" id="UP000325440">
    <property type="component" value="Unassembled WGS sequence"/>
</dbReference>
<dbReference type="PANTHER" id="PTHR31102:SF1">
    <property type="entry name" value="CATION_H+ EXCHANGER DOMAIN-CONTAINING PROTEIN"/>
    <property type="match status" value="1"/>
</dbReference>
<dbReference type="EMBL" id="CABPRJ010001467">
    <property type="protein sequence ID" value="VVC38293.1"/>
    <property type="molecule type" value="Genomic_DNA"/>
</dbReference>
<protein>
    <recommendedName>
        <fullName evidence="5">Cation/H+ exchanger</fullName>
    </recommendedName>
</protein>
<feature type="transmembrane region" description="Helical" evidence="2">
    <location>
        <begin position="402"/>
        <end position="425"/>
    </location>
</feature>
<comment type="similarity">
    <text evidence="1">Belongs to the monovalent cation:proton antiporter 1 (CPA1) transporter (TC 2.A.36) family.</text>
</comment>
<reference evidence="3 4" key="1">
    <citation type="submission" date="2019-08" db="EMBL/GenBank/DDBJ databases">
        <authorList>
            <person name="Alioto T."/>
            <person name="Alioto T."/>
            <person name="Gomez Garrido J."/>
        </authorList>
    </citation>
    <scope>NUCLEOTIDE SEQUENCE [LARGE SCALE GENOMIC DNA]</scope>
</reference>
<evidence type="ECO:0000256" key="2">
    <source>
        <dbReference type="SAM" id="Phobius"/>
    </source>
</evidence>
<name>A0A5E4N0V1_9HEMI</name>
<dbReference type="InterPro" id="IPR051843">
    <property type="entry name" value="CPA1_transporter"/>
</dbReference>
<evidence type="ECO:0000256" key="1">
    <source>
        <dbReference type="ARBA" id="ARBA00007367"/>
    </source>
</evidence>
<feature type="transmembrane region" description="Helical" evidence="2">
    <location>
        <begin position="234"/>
        <end position="253"/>
    </location>
</feature>
<feature type="transmembrane region" description="Helical" evidence="2">
    <location>
        <begin position="464"/>
        <end position="488"/>
    </location>
</feature>
<dbReference type="OrthoDB" id="423807at2759"/>
<dbReference type="AlphaFoldDB" id="A0A5E4N0V1"/>
<accession>A0A5E4N0V1</accession>
<feature type="transmembrane region" description="Helical" evidence="2">
    <location>
        <begin position="431"/>
        <end position="452"/>
    </location>
</feature>
<feature type="transmembrane region" description="Helical" evidence="2">
    <location>
        <begin position="171"/>
        <end position="196"/>
    </location>
</feature>
<dbReference type="GO" id="GO:0098662">
    <property type="term" value="P:inorganic cation transmembrane transport"/>
    <property type="evidence" value="ECO:0007669"/>
    <property type="project" value="TreeGrafter"/>
</dbReference>
<feature type="transmembrane region" description="Helical" evidence="2">
    <location>
        <begin position="48"/>
        <end position="70"/>
    </location>
</feature>
<keyword evidence="2" id="KW-0812">Transmembrane</keyword>
<feature type="transmembrane region" description="Helical" evidence="2">
    <location>
        <begin position="323"/>
        <end position="346"/>
    </location>
</feature>
<gene>
    <name evidence="3" type="ORF">CINCED_3A008672</name>
</gene>
<feature type="transmembrane region" description="Helical" evidence="2">
    <location>
        <begin position="352"/>
        <end position="371"/>
    </location>
</feature>
<keyword evidence="2" id="KW-1133">Transmembrane helix</keyword>
<organism evidence="3 4">
    <name type="scientific">Cinara cedri</name>
    <dbReference type="NCBI Taxonomy" id="506608"/>
    <lineage>
        <taxon>Eukaryota</taxon>
        <taxon>Metazoa</taxon>
        <taxon>Ecdysozoa</taxon>
        <taxon>Arthropoda</taxon>
        <taxon>Hexapoda</taxon>
        <taxon>Insecta</taxon>
        <taxon>Pterygota</taxon>
        <taxon>Neoptera</taxon>
        <taxon>Paraneoptera</taxon>
        <taxon>Hemiptera</taxon>
        <taxon>Sternorrhyncha</taxon>
        <taxon>Aphidomorpha</taxon>
        <taxon>Aphidoidea</taxon>
        <taxon>Aphididae</taxon>
        <taxon>Lachninae</taxon>
        <taxon>Cinara</taxon>
    </lineage>
</organism>
<feature type="transmembrane region" description="Helical" evidence="2">
    <location>
        <begin position="202"/>
        <end position="222"/>
    </location>
</feature>
<feature type="transmembrane region" description="Helical" evidence="2">
    <location>
        <begin position="90"/>
        <end position="108"/>
    </location>
</feature>
<evidence type="ECO:0000313" key="3">
    <source>
        <dbReference type="EMBL" id="VVC38293.1"/>
    </source>
</evidence>
<feature type="transmembrane region" description="Helical" evidence="2">
    <location>
        <begin position="139"/>
        <end position="159"/>
    </location>
</feature>